<dbReference type="Proteomes" id="UP001595420">
    <property type="component" value="Unassembled WGS sequence"/>
</dbReference>
<comment type="caution">
    <text evidence="1">The sequence shown here is derived from an EMBL/GenBank/DDBJ whole genome shotgun (WGS) entry which is preliminary data.</text>
</comment>
<keyword evidence="2" id="KW-1185">Reference proteome</keyword>
<dbReference type="EMBL" id="JBHRSB010000003">
    <property type="protein sequence ID" value="MFC3000356.1"/>
    <property type="molecule type" value="Genomic_DNA"/>
</dbReference>
<protein>
    <submittedName>
        <fullName evidence="1">Uncharacterized protein</fullName>
    </submittedName>
</protein>
<accession>A0ABV7BRN5</accession>
<sequence length="127" mass="13415">MTWSLDARIPLHLASPEEAAARIEAARQAGVKLALLIPESLQGVATQGLPSAAFAPDGPRHAAACACCAGRPPVSAALDRLFQARVRGTAPWFDSVLAVVTDTTCRAEVETALMHDPLTQARFRPGF</sequence>
<evidence type="ECO:0000313" key="1">
    <source>
        <dbReference type="EMBL" id="MFC3000356.1"/>
    </source>
</evidence>
<proteinExistence type="predicted"/>
<gene>
    <name evidence="1" type="ORF">ACFOD3_10660</name>
</gene>
<organism evidence="1 2">
    <name type="scientific">Falsiroseomonas tokyonensis</name>
    <dbReference type="NCBI Taxonomy" id="430521"/>
    <lineage>
        <taxon>Bacteria</taxon>
        <taxon>Pseudomonadati</taxon>
        <taxon>Pseudomonadota</taxon>
        <taxon>Alphaproteobacteria</taxon>
        <taxon>Acetobacterales</taxon>
        <taxon>Roseomonadaceae</taxon>
        <taxon>Falsiroseomonas</taxon>
    </lineage>
</organism>
<name>A0ABV7BRN5_9PROT</name>
<reference evidence="2" key="1">
    <citation type="journal article" date="2019" name="Int. J. Syst. Evol. Microbiol.">
        <title>The Global Catalogue of Microorganisms (GCM) 10K type strain sequencing project: providing services to taxonomists for standard genome sequencing and annotation.</title>
        <authorList>
            <consortium name="The Broad Institute Genomics Platform"/>
            <consortium name="The Broad Institute Genome Sequencing Center for Infectious Disease"/>
            <person name="Wu L."/>
            <person name="Ma J."/>
        </authorList>
    </citation>
    <scope>NUCLEOTIDE SEQUENCE [LARGE SCALE GENOMIC DNA]</scope>
    <source>
        <strain evidence="2">CGMCC 1.16855</strain>
    </source>
</reference>
<dbReference type="RefSeq" id="WP_216836459.1">
    <property type="nucleotide sequence ID" value="NZ_JAFNJS010000003.1"/>
</dbReference>
<evidence type="ECO:0000313" key="2">
    <source>
        <dbReference type="Proteomes" id="UP001595420"/>
    </source>
</evidence>